<dbReference type="InterPro" id="IPR004013">
    <property type="entry name" value="PHP_dom"/>
</dbReference>
<dbReference type="SMART" id="SM00481">
    <property type="entry name" value="POLIIIAc"/>
    <property type="match status" value="1"/>
</dbReference>
<accession>X1L441</accession>
<dbReference type="InterPro" id="IPR003141">
    <property type="entry name" value="Pol/His_phosphatase_N"/>
</dbReference>
<proteinExistence type="predicted"/>
<comment type="caution">
    <text evidence="3">The sequence shown here is derived from an EMBL/GenBank/DDBJ whole genome shotgun (WGS) entry which is preliminary data.</text>
</comment>
<dbReference type="Pfam" id="PF02811">
    <property type="entry name" value="PHP"/>
    <property type="match status" value="1"/>
</dbReference>
<feature type="domain" description="Polymerase/histidinol phosphatase N-terminal" evidence="2">
    <location>
        <begin position="36"/>
        <end position="123"/>
    </location>
</feature>
<evidence type="ECO:0000313" key="3">
    <source>
        <dbReference type="EMBL" id="GAI14112.1"/>
    </source>
</evidence>
<dbReference type="Gene3D" id="3.20.20.140">
    <property type="entry name" value="Metal-dependent hydrolases"/>
    <property type="match status" value="1"/>
</dbReference>
<dbReference type="EMBL" id="BARV01011958">
    <property type="protein sequence ID" value="GAI14112.1"/>
    <property type="molecule type" value="Genomic_DNA"/>
</dbReference>
<reference evidence="3" key="1">
    <citation type="journal article" date="2014" name="Front. Microbiol.">
        <title>High frequency of phylogenetically diverse reductive dehalogenase-homologous genes in deep subseafloor sedimentary metagenomes.</title>
        <authorList>
            <person name="Kawai M."/>
            <person name="Futagami T."/>
            <person name="Toyoda A."/>
            <person name="Takaki Y."/>
            <person name="Nishi S."/>
            <person name="Hori S."/>
            <person name="Arai W."/>
            <person name="Tsubouchi T."/>
            <person name="Morono Y."/>
            <person name="Uchiyama I."/>
            <person name="Ito T."/>
            <person name="Fujiyama A."/>
            <person name="Inagaki F."/>
            <person name="Takami H."/>
        </authorList>
    </citation>
    <scope>NUCLEOTIDE SEQUENCE</scope>
    <source>
        <strain evidence="3">Expedition CK06-06</strain>
    </source>
</reference>
<feature type="non-terminal residue" evidence="3">
    <location>
        <position position="1"/>
    </location>
</feature>
<evidence type="ECO:0000256" key="1">
    <source>
        <dbReference type="SAM" id="Phobius"/>
    </source>
</evidence>
<evidence type="ECO:0000259" key="2">
    <source>
        <dbReference type="SMART" id="SM00481"/>
    </source>
</evidence>
<keyword evidence="1" id="KW-1133">Transmembrane helix</keyword>
<dbReference type="SUPFAM" id="SSF89550">
    <property type="entry name" value="PHP domain-like"/>
    <property type="match status" value="1"/>
</dbReference>
<dbReference type="PANTHER" id="PTHR42924:SF3">
    <property type="entry name" value="POLYMERASE_HISTIDINOL PHOSPHATASE N-TERMINAL DOMAIN-CONTAINING PROTEIN"/>
    <property type="match status" value="1"/>
</dbReference>
<feature type="transmembrane region" description="Helical" evidence="1">
    <location>
        <begin position="6"/>
        <end position="26"/>
    </location>
</feature>
<keyword evidence="1" id="KW-0472">Membrane</keyword>
<dbReference type="PANTHER" id="PTHR42924">
    <property type="entry name" value="EXONUCLEASE"/>
    <property type="match status" value="1"/>
</dbReference>
<dbReference type="AlphaFoldDB" id="X1L441"/>
<gene>
    <name evidence="3" type="ORF">S06H3_22389</name>
</gene>
<protein>
    <recommendedName>
        <fullName evidence="2">Polymerase/histidinol phosphatase N-terminal domain-containing protein</fullName>
    </recommendedName>
</protein>
<dbReference type="InterPro" id="IPR016195">
    <property type="entry name" value="Pol/histidinol_Pase-like"/>
</dbReference>
<name>X1L441_9ZZZZ</name>
<dbReference type="GO" id="GO:0035312">
    <property type="term" value="F:5'-3' DNA exonuclease activity"/>
    <property type="evidence" value="ECO:0007669"/>
    <property type="project" value="TreeGrafter"/>
</dbReference>
<dbReference type="GO" id="GO:0004534">
    <property type="term" value="F:5'-3' RNA exonuclease activity"/>
    <property type="evidence" value="ECO:0007669"/>
    <property type="project" value="TreeGrafter"/>
</dbReference>
<dbReference type="InterPro" id="IPR052018">
    <property type="entry name" value="PHP_domain"/>
</dbReference>
<keyword evidence="1" id="KW-0812">Transmembrane</keyword>
<sequence length="226" mass="25574">GLFKVIISFIIVCFFIILVPLPKYSLQPESSEEILVDLHSHTTYSHEGIATPEENIRWHLAHGFAAWAITDHPRTLEGVKRAKEIAQEKYPQAVIITGQEVKCYKGKEGGNFLLLGIDKVVDPRDYGREIVKVTNLVHDKYNGAVIVPHWWRKKFHTLEKLANSGVDGFEIYTARALGPERTIQEAIKDICQKNNLVMLGSSNWHGWGSASHIWTSVHIADWPNLS</sequence>
<feature type="non-terminal residue" evidence="3">
    <location>
        <position position="226"/>
    </location>
</feature>
<organism evidence="3">
    <name type="scientific">marine sediment metagenome</name>
    <dbReference type="NCBI Taxonomy" id="412755"/>
    <lineage>
        <taxon>unclassified sequences</taxon>
        <taxon>metagenomes</taxon>
        <taxon>ecological metagenomes</taxon>
    </lineage>
</organism>